<dbReference type="EMBL" id="JBHTCA010000049">
    <property type="protein sequence ID" value="MFC7411779.1"/>
    <property type="molecule type" value="Genomic_DNA"/>
</dbReference>
<proteinExistence type="predicted"/>
<keyword evidence="3" id="KW-1185">Reference proteome</keyword>
<evidence type="ECO:0000313" key="2">
    <source>
        <dbReference type="EMBL" id="MFC7411779.1"/>
    </source>
</evidence>
<gene>
    <name evidence="2" type="ORF">ACFQPB_23265</name>
</gene>
<evidence type="ECO:0008006" key="4">
    <source>
        <dbReference type="Google" id="ProtNLM"/>
    </source>
</evidence>
<feature type="compositionally biased region" description="Low complexity" evidence="1">
    <location>
        <begin position="101"/>
        <end position="112"/>
    </location>
</feature>
<comment type="caution">
    <text evidence="2">The sequence shown here is derived from an EMBL/GenBank/DDBJ whole genome shotgun (WGS) entry which is preliminary data.</text>
</comment>
<accession>A0ABW2QRJ6</accession>
<protein>
    <recommendedName>
        <fullName evidence="4">Integrase</fullName>
    </recommendedName>
</protein>
<evidence type="ECO:0000256" key="1">
    <source>
        <dbReference type="SAM" id="MobiDB-lite"/>
    </source>
</evidence>
<dbReference type="RefSeq" id="WP_382228650.1">
    <property type="nucleotide sequence ID" value="NZ_JBHTCA010000049.1"/>
</dbReference>
<sequence>MSLRQHVEMDTHHWVSKQNKVERRRKRVRMLAFAKFAEAKGARHPGQVGSNTVVSFWKHLRTEGLAWETQRDYWYSIKALWEIWGKPDEPPQPRKPVQPADDSSQQRQQVVD</sequence>
<name>A0ABW2QRJ6_9BURK</name>
<dbReference type="Proteomes" id="UP001596501">
    <property type="component" value="Unassembled WGS sequence"/>
</dbReference>
<reference evidence="3" key="1">
    <citation type="journal article" date="2019" name="Int. J. Syst. Evol. Microbiol.">
        <title>The Global Catalogue of Microorganisms (GCM) 10K type strain sequencing project: providing services to taxonomists for standard genome sequencing and annotation.</title>
        <authorList>
            <consortium name="The Broad Institute Genomics Platform"/>
            <consortium name="The Broad Institute Genome Sequencing Center for Infectious Disease"/>
            <person name="Wu L."/>
            <person name="Ma J."/>
        </authorList>
    </citation>
    <scope>NUCLEOTIDE SEQUENCE [LARGE SCALE GENOMIC DNA]</scope>
    <source>
        <strain evidence="3">CGMCC 1.12371</strain>
    </source>
</reference>
<feature type="region of interest" description="Disordered" evidence="1">
    <location>
        <begin position="86"/>
        <end position="112"/>
    </location>
</feature>
<organism evidence="2 3">
    <name type="scientific">Hydrogenophaga atypica</name>
    <dbReference type="NCBI Taxonomy" id="249409"/>
    <lineage>
        <taxon>Bacteria</taxon>
        <taxon>Pseudomonadati</taxon>
        <taxon>Pseudomonadota</taxon>
        <taxon>Betaproteobacteria</taxon>
        <taxon>Burkholderiales</taxon>
        <taxon>Comamonadaceae</taxon>
        <taxon>Hydrogenophaga</taxon>
    </lineage>
</organism>
<evidence type="ECO:0000313" key="3">
    <source>
        <dbReference type="Proteomes" id="UP001596501"/>
    </source>
</evidence>